<evidence type="ECO:0000313" key="1">
    <source>
        <dbReference type="EMBL" id="GAA0871051.1"/>
    </source>
</evidence>
<sequence length="60" mass="6874">MRCEFNFIEDELVRRYCDNGDGTVTVFDQFMGSEAIIDLNGESFDSFIEGVDDEGFLCFD</sequence>
<dbReference type="Proteomes" id="UP001500507">
    <property type="component" value="Unassembled WGS sequence"/>
</dbReference>
<comment type="caution">
    <text evidence="1">The sequence shown here is derived from an EMBL/GenBank/DDBJ whole genome shotgun (WGS) entry which is preliminary data.</text>
</comment>
<reference evidence="2" key="1">
    <citation type="journal article" date="2019" name="Int. J. Syst. Evol. Microbiol.">
        <title>The Global Catalogue of Microorganisms (GCM) 10K type strain sequencing project: providing services to taxonomists for standard genome sequencing and annotation.</title>
        <authorList>
            <consortium name="The Broad Institute Genomics Platform"/>
            <consortium name="The Broad Institute Genome Sequencing Center for Infectious Disease"/>
            <person name="Wu L."/>
            <person name="Ma J."/>
        </authorList>
    </citation>
    <scope>NUCLEOTIDE SEQUENCE [LARGE SCALE GENOMIC DNA]</scope>
    <source>
        <strain evidence="2">JCM 16082</strain>
    </source>
</reference>
<evidence type="ECO:0000313" key="2">
    <source>
        <dbReference type="Proteomes" id="UP001500507"/>
    </source>
</evidence>
<keyword evidence="2" id="KW-1185">Reference proteome</keyword>
<protein>
    <submittedName>
        <fullName evidence="1">Uncharacterized protein</fullName>
    </submittedName>
</protein>
<organism evidence="1 2">
    <name type="scientific">Gangjinia marincola</name>
    <dbReference type="NCBI Taxonomy" id="578463"/>
    <lineage>
        <taxon>Bacteria</taxon>
        <taxon>Pseudomonadati</taxon>
        <taxon>Bacteroidota</taxon>
        <taxon>Flavobacteriia</taxon>
        <taxon>Flavobacteriales</taxon>
        <taxon>Flavobacteriaceae</taxon>
        <taxon>Gangjinia</taxon>
    </lineage>
</organism>
<accession>A0ABP3XPA2</accession>
<proteinExistence type="predicted"/>
<dbReference type="EMBL" id="BAAAFG010000001">
    <property type="protein sequence ID" value="GAA0871051.1"/>
    <property type="molecule type" value="Genomic_DNA"/>
</dbReference>
<gene>
    <name evidence="1" type="ORF">GCM10009117_01960</name>
</gene>
<name>A0ABP3XPA2_9FLAO</name>